<evidence type="ECO:0000313" key="2">
    <source>
        <dbReference type="Proteomes" id="UP001331761"/>
    </source>
</evidence>
<reference evidence="1 2" key="1">
    <citation type="submission" date="2019-10" db="EMBL/GenBank/DDBJ databases">
        <title>Assembly and Annotation for the nematode Trichostrongylus colubriformis.</title>
        <authorList>
            <person name="Martin J."/>
        </authorList>
    </citation>
    <scope>NUCLEOTIDE SEQUENCE [LARGE SCALE GENOMIC DNA]</scope>
    <source>
        <strain evidence="1">G859</strain>
        <tissue evidence="1">Whole worm</tissue>
    </source>
</reference>
<accession>A0AAN8FPR2</accession>
<organism evidence="1 2">
    <name type="scientific">Trichostrongylus colubriformis</name>
    <name type="common">Black scour worm</name>
    <dbReference type="NCBI Taxonomy" id="6319"/>
    <lineage>
        <taxon>Eukaryota</taxon>
        <taxon>Metazoa</taxon>
        <taxon>Ecdysozoa</taxon>
        <taxon>Nematoda</taxon>
        <taxon>Chromadorea</taxon>
        <taxon>Rhabditida</taxon>
        <taxon>Rhabditina</taxon>
        <taxon>Rhabditomorpha</taxon>
        <taxon>Strongyloidea</taxon>
        <taxon>Trichostrongylidae</taxon>
        <taxon>Trichostrongylus</taxon>
    </lineage>
</organism>
<feature type="non-terminal residue" evidence="1">
    <location>
        <position position="68"/>
    </location>
</feature>
<protein>
    <submittedName>
        <fullName evidence="1">Uncharacterized protein</fullName>
    </submittedName>
</protein>
<proteinExistence type="predicted"/>
<comment type="caution">
    <text evidence="1">The sequence shown here is derived from an EMBL/GenBank/DDBJ whole genome shotgun (WGS) entry which is preliminary data.</text>
</comment>
<dbReference type="SUPFAM" id="SSF56112">
    <property type="entry name" value="Protein kinase-like (PK-like)"/>
    <property type="match status" value="1"/>
</dbReference>
<dbReference type="InterPro" id="IPR011009">
    <property type="entry name" value="Kinase-like_dom_sf"/>
</dbReference>
<name>A0AAN8FPR2_TRICO</name>
<dbReference type="Proteomes" id="UP001331761">
    <property type="component" value="Unassembled WGS sequence"/>
</dbReference>
<evidence type="ECO:0000313" key="1">
    <source>
        <dbReference type="EMBL" id="KAK5984216.1"/>
    </source>
</evidence>
<dbReference type="EMBL" id="WIXE01003132">
    <property type="protein sequence ID" value="KAK5984216.1"/>
    <property type="molecule type" value="Genomic_DNA"/>
</dbReference>
<keyword evidence="2" id="KW-1185">Reference proteome</keyword>
<sequence>MILRRLEGKAYFAQLLQAGKKTLYSYIVMTLLGESLDTVLKKAGRICTISTQIRIGINTLFEIKQLHD</sequence>
<dbReference type="Gene3D" id="1.10.510.10">
    <property type="entry name" value="Transferase(Phosphotransferase) domain 1"/>
    <property type="match status" value="1"/>
</dbReference>
<gene>
    <name evidence="1" type="ORF">GCK32_010569</name>
</gene>
<dbReference type="AlphaFoldDB" id="A0AAN8FPR2"/>